<dbReference type="EMBL" id="BSSD01000001">
    <property type="protein sequence ID" value="GLW90195.1"/>
    <property type="molecule type" value="Genomic_DNA"/>
</dbReference>
<protein>
    <submittedName>
        <fullName evidence="2">Uncharacterized protein</fullName>
    </submittedName>
</protein>
<organism evidence="2 3">
    <name type="scientific">Actinokineospora globicatena</name>
    <dbReference type="NCBI Taxonomy" id="103729"/>
    <lineage>
        <taxon>Bacteria</taxon>
        <taxon>Bacillati</taxon>
        <taxon>Actinomycetota</taxon>
        <taxon>Actinomycetes</taxon>
        <taxon>Pseudonocardiales</taxon>
        <taxon>Pseudonocardiaceae</taxon>
        <taxon>Actinokineospora</taxon>
    </lineage>
</organism>
<proteinExistence type="predicted"/>
<reference evidence="2" key="1">
    <citation type="submission" date="2023-02" db="EMBL/GenBank/DDBJ databases">
        <title>Actinokineospora globicatena NBRC 15670.</title>
        <authorList>
            <person name="Ichikawa N."/>
            <person name="Sato H."/>
            <person name="Tonouchi N."/>
        </authorList>
    </citation>
    <scope>NUCLEOTIDE SEQUENCE</scope>
    <source>
        <strain evidence="2">NBRC 15670</strain>
    </source>
</reference>
<evidence type="ECO:0000313" key="2">
    <source>
        <dbReference type="EMBL" id="GLW90195.1"/>
    </source>
</evidence>
<name>A0A9W6QIA1_9PSEU</name>
<accession>A0A9W6QIA1</accession>
<evidence type="ECO:0000256" key="1">
    <source>
        <dbReference type="SAM" id="MobiDB-lite"/>
    </source>
</evidence>
<comment type="caution">
    <text evidence="2">The sequence shown here is derived from an EMBL/GenBank/DDBJ whole genome shotgun (WGS) entry which is preliminary data.</text>
</comment>
<feature type="region of interest" description="Disordered" evidence="1">
    <location>
        <begin position="1"/>
        <end position="44"/>
    </location>
</feature>
<feature type="compositionally biased region" description="Low complexity" evidence="1">
    <location>
        <begin position="1"/>
        <end position="25"/>
    </location>
</feature>
<keyword evidence="3" id="KW-1185">Reference proteome</keyword>
<dbReference type="Proteomes" id="UP001165042">
    <property type="component" value="Unassembled WGS sequence"/>
</dbReference>
<gene>
    <name evidence="2" type="ORF">Aglo03_10110</name>
</gene>
<dbReference type="AlphaFoldDB" id="A0A9W6QIA1"/>
<sequence length="55" mass="5582">MDAAAATPDPTAVNAAPASPNTANACRLPKTRPTGSSSSCMVNAPNSLCQFGYQR</sequence>
<evidence type="ECO:0000313" key="3">
    <source>
        <dbReference type="Proteomes" id="UP001165042"/>
    </source>
</evidence>
<feature type="compositionally biased region" description="Polar residues" evidence="1">
    <location>
        <begin position="33"/>
        <end position="44"/>
    </location>
</feature>